<sequence>MNPRILLVPVLAATLPAFAAEPARPAQELLDAARKAAAPDRAVFVAFHASWCSWCRRLEGVLARPEVKAVLDRHFVVQWLTVQERGEKKLLDNPGAAELYARWTGGAPSGIPFYGILDAQGTLKGTSLRVLEAGKAPENLGYPGSDAEIGQFLAFLKEGAPKLTAAEAEVIRGALDAAKPRPKA</sequence>
<proteinExistence type="predicted"/>
<organism evidence="3 4">
    <name type="scientific">Mesoterricola sediminis</name>
    <dbReference type="NCBI Taxonomy" id="2927980"/>
    <lineage>
        <taxon>Bacteria</taxon>
        <taxon>Pseudomonadati</taxon>
        <taxon>Acidobacteriota</taxon>
        <taxon>Holophagae</taxon>
        <taxon>Holophagales</taxon>
        <taxon>Holophagaceae</taxon>
        <taxon>Mesoterricola</taxon>
    </lineage>
</organism>
<name>A0AA48HGF3_9BACT</name>
<dbReference type="AlphaFoldDB" id="A0AA48HGF3"/>
<dbReference type="Proteomes" id="UP001228113">
    <property type="component" value="Chromosome"/>
</dbReference>
<keyword evidence="1" id="KW-0732">Signal</keyword>
<dbReference type="PROSITE" id="PS51352">
    <property type="entry name" value="THIOREDOXIN_2"/>
    <property type="match status" value="1"/>
</dbReference>
<protein>
    <submittedName>
        <fullName evidence="3">Thioredoxin family protein</fullName>
    </submittedName>
</protein>
<reference evidence="3" key="1">
    <citation type="journal article" date="2023" name="Int. J. Syst. Evol. Microbiol.">
        <title>Mesoterricola silvestris gen. nov., sp. nov., Mesoterricola sediminis sp. nov., Geothrix oryzae sp. nov., Geothrix edaphica sp. nov., Geothrix rubra sp. nov., and Geothrix limicola sp. nov., six novel members of Acidobacteriota isolated from soils.</title>
        <authorList>
            <person name="Itoh H."/>
            <person name="Sugisawa Y."/>
            <person name="Mise K."/>
            <person name="Xu Z."/>
            <person name="Kuniyasu M."/>
            <person name="Ushijima N."/>
            <person name="Kawano K."/>
            <person name="Kobayashi E."/>
            <person name="Shiratori Y."/>
            <person name="Masuda Y."/>
            <person name="Senoo K."/>
        </authorList>
    </citation>
    <scope>NUCLEOTIDE SEQUENCE</scope>
    <source>
        <strain evidence="3">W786</strain>
    </source>
</reference>
<dbReference type="SUPFAM" id="SSF52833">
    <property type="entry name" value="Thioredoxin-like"/>
    <property type="match status" value="1"/>
</dbReference>
<evidence type="ECO:0000313" key="3">
    <source>
        <dbReference type="EMBL" id="BDU77748.1"/>
    </source>
</evidence>
<gene>
    <name evidence="3" type="ORF">METESE_27060</name>
</gene>
<dbReference type="EMBL" id="AP027081">
    <property type="protein sequence ID" value="BDU77748.1"/>
    <property type="molecule type" value="Genomic_DNA"/>
</dbReference>
<dbReference type="InterPro" id="IPR036249">
    <property type="entry name" value="Thioredoxin-like_sf"/>
</dbReference>
<feature type="signal peptide" evidence="1">
    <location>
        <begin position="1"/>
        <end position="19"/>
    </location>
</feature>
<evidence type="ECO:0000256" key="1">
    <source>
        <dbReference type="SAM" id="SignalP"/>
    </source>
</evidence>
<dbReference type="InterPro" id="IPR013766">
    <property type="entry name" value="Thioredoxin_domain"/>
</dbReference>
<dbReference type="KEGG" id="msea:METESE_27060"/>
<dbReference type="Pfam" id="PF13899">
    <property type="entry name" value="Thioredoxin_7"/>
    <property type="match status" value="1"/>
</dbReference>
<keyword evidence="4" id="KW-1185">Reference proteome</keyword>
<evidence type="ECO:0000313" key="4">
    <source>
        <dbReference type="Proteomes" id="UP001228113"/>
    </source>
</evidence>
<accession>A0AA48HGF3</accession>
<evidence type="ECO:0000259" key="2">
    <source>
        <dbReference type="PROSITE" id="PS51352"/>
    </source>
</evidence>
<dbReference type="RefSeq" id="WP_279342687.1">
    <property type="nucleotide sequence ID" value="NZ_AP027081.1"/>
</dbReference>
<feature type="domain" description="Thioredoxin" evidence="2">
    <location>
        <begin position="9"/>
        <end position="161"/>
    </location>
</feature>
<feature type="chain" id="PRO_5041356784" evidence="1">
    <location>
        <begin position="20"/>
        <end position="184"/>
    </location>
</feature>
<dbReference type="Gene3D" id="3.40.30.10">
    <property type="entry name" value="Glutaredoxin"/>
    <property type="match status" value="1"/>
</dbReference>